<dbReference type="RefSeq" id="WP_149515195.1">
    <property type="nucleotide sequence ID" value="NZ_VDFC01000075.1"/>
</dbReference>
<accession>A0A5B0A018</accession>
<keyword evidence="2" id="KW-1185">Reference proteome</keyword>
<protein>
    <recommendedName>
        <fullName evidence="3">Transposase</fullName>
    </recommendedName>
</protein>
<dbReference type="Proteomes" id="UP000324965">
    <property type="component" value="Unassembled WGS sequence"/>
</dbReference>
<proteinExistence type="predicted"/>
<evidence type="ECO:0008006" key="3">
    <source>
        <dbReference type="Google" id="ProtNLM"/>
    </source>
</evidence>
<name>A0A5B0A018_9ACTN</name>
<evidence type="ECO:0000313" key="1">
    <source>
        <dbReference type="EMBL" id="KAA0922135.1"/>
    </source>
</evidence>
<dbReference type="AlphaFoldDB" id="A0A5B0A018"/>
<comment type="caution">
    <text evidence="1">The sequence shown here is derived from an EMBL/GenBank/DDBJ whole genome shotgun (WGS) entry which is preliminary data.</text>
</comment>
<dbReference type="OrthoDB" id="4281720at2"/>
<dbReference type="EMBL" id="VDFC01000075">
    <property type="protein sequence ID" value="KAA0922135.1"/>
    <property type="molecule type" value="Genomic_DNA"/>
</dbReference>
<reference evidence="1 2" key="1">
    <citation type="submission" date="2019-05" db="EMBL/GenBank/DDBJ databases">
        <authorList>
            <person name="Hariharan J."/>
            <person name="Choudoir M.J."/>
            <person name="Diebold P."/>
            <person name="Panke-Buisse K."/>
            <person name="Buckley D.H."/>
        </authorList>
    </citation>
    <scope>NUCLEOTIDE SEQUENCE [LARGE SCALE GENOMIC DNA]</scope>
    <source>
        <strain evidence="1 2">SUN51</strain>
    </source>
</reference>
<organism evidence="1 2">
    <name type="scientific">Streptomyces apricus</name>
    <dbReference type="NCBI Taxonomy" id="1828112"/>
    <lineage>
        <taxon>Bacteria</taxon>
        <taxon>Bacillati</taxon>
        <taxon>Actinomycetota</taxon>
        <taxon>Actinomycetes</taxon>
        <taxon>Kitasatosporales</taxon>
        <taxon>Streptomycetaceae</taxon>
        <taxon>Streptomyces</taxon>
    </lineage>
</organism>
<gene>
    <name evidence="1" type="ORF">FGF04_33705</name>
</gene>
<evidence type="ECO:0000313" key="2">
    <source>
        <dbReference type="Proteomes" id="UP000324965"/>
    </source>
</evidence>
<sequence>MNVPSPLSAPDGGEGVLQQVTLERAGVGQRVSPHVEELPGAAEPHAQSVLQRPVEVAQYGSRAFIDLCDELGDIHSMGAVGTSADNNAPCESFHAPLKRETLQGARDHGGASTCRKRVFAWLRVVP</sequence>